<protein>
    <submittedName>
        <fullName evidence="1">Uncharacterized protein</fullName>
    </submittedName>
</protein>
<reference evidence="1" key="1">
    <citation type="journal article" date="2015" name="Proc. Natl. Acad. Sci. U.S.A.">
        <title>Networks of energetic and metabolic interactions define dynamics in microbial communities.</title>
        <authorList>
            <person name="Embree M."/>
            <person name="Liu J.K."/>
            <person name="Al-Bassam M.M."/>
            <person name="Zengler K."/>
        </authorList>
    </citation>
    <scope>NUCLEOTIDE SEQUENCE</scope>
</reference>
<gene>
    <name evidence="1" type="ORF">ASZ90_014571</name>
</gene>
<dbReference type="EMBL" id="LNQE01001533">
    <property type="protein sequence ID" value="KUG15773.1"/>
    <property type="molecule type" value="Genomic_DNA"/>
</dbReference>
<proteinExistence type="predicted"/>
<name>A0A0W8F4M8_9ZZZZ</name>
<organism evidence="1">
    <name type="scientific">hydrocarbon metagenome</name>
    <dbReference type="NCBI Taxonomy" id="938273"/>
    <lineage>
        <taxon>unclassified sequences</taxon>
        <taxon>metagenomes</taxon>
        <taxon>ecological metagenomes</taxon>
    </lineage>
</organism>
<comment type="caution">
    <text evidence="1">The sequence shown here is derived from an EMBL/GenBank/DDBJ whole genome shotgun (WGS) entry which is preliminary data.</text>
</comment>
<dbReference type="AlphaFoldDB" id="A0A0W8F4M8"/>
<sequence>MVHGTYVAVGFRYIPCFEYACHGIIPPHVLSIVEYILSSFHYPLLYVHAFSFRSR</sequence>
<accession>A0A0W8F4M8</accession>
<evidence type="ECO:0000313" key="1">
    <source>
        <dbReference type="EMBL" id="KUG15773.1"/>
    </source>
</evidence>